<protein>
    <submittedName>
        <fullName evidence="2">Uncharacterized protein</fullName>
    </submittedName>
</protein>
<sequence>MSRPVRQRQRPGLDERSRHRPLDGDGVGRRLRSRGAHDDKKGTGRNSVSGGPEDLKGDVQTHLSCLHEQHKQLCKQTPNSMTLRPSILTSPPRTR</sequence>
<organism evidence="2 3">
    <name type="scientific">Mycena chlorophos</name>
    <name type="common">Agaric fungus</name>
    <name type="synonym">Agaricus chlorophos</name>
    <dbReference type="NCBI Taxonomy" id="658473"/>
    <lineage>
        <taxon>Eukaryota</taxon>
        <taxon>Fungi</taxon>
        <taxon>Dikarya</taxon>
        <taxon>Basidiomycota</taxon>
        <taxon>Agaricomycotina</taxon>
        <taxon>Agaricomycetes</taxon>
        <taxon>Agaricomycetidae</taxon>
        <taxon>Agaricales</taxon>
        <taxon>Marasmiineae</taxon>
        <taxon>Mycenaceae</taxon>
        <taxon>Mycena</taxon>
    </lineage>
</organism>
<evidence type="ECO:0000256" key="1">
    <source>
        <dbReference type="SAM" id="MobiDB-lite"/>
    </source>
</evidence>
<name>A0ABQ0LFD2_MYCCL</name>
<feature type="compositionally biased region" description="Polar residues" evidence="1">
    <location>
        <begin position="74"/>
        <end position="95"/>
    </location>
</feature>
<dbReference type="Proteomes" id="UP000815677">
    <property type="component" value="Unassembled WGS sequence"/>
</dbReference>
<accession>A0ABQ0LFD2</accession>
<reference evidence="2" key="1">
    <citation type="submission" date="2014-09" db="EMBL/GenBank/DDBJ databases">
        <title>Genome sequence of the luminous mushroom Mycena chlorophos for searching fungal bioluminescence genes.</title>
        <authorList>
            <person name="Tanaka Y."/>
            <person name="Kasuga D."/>
            <person name="Oba Y."/>
            <person name="Hase S."/>
            <person name="Sato K."/>
            <person name="Oba Y."/>
            <person name="Sakakibara Y."/>
        </authorList>
    </citation>
    <scope>NUCLEOTIDE SEQUENCE</scope>
</reference>
<gene>
    <name evidence="2" type="ORF">MCHLO_05944</name>
</gene>
<evidence type="ECO:0000313" key="2">
    <source>
        <dbReference type="EMBL" id="GAT48551.1"/>
    </source>
</evidence>
<feature type="compositionally biased region" description="Basic and acidic residues" evidence="1">
    <location>
        <begin position="11"/>
        <end position="28"/>
    </location>
</feature>
<feature type="compositionally biased region" description="Basic and acidic residues" evidence="1">
    <location>
        <begin position="53"/>
        <end position="71"/>
    </location>
</feature>
<keyword evidence="3" id="KW-1185">Reference proteome</keyword>
<evidence type="ECO:0000313" key="3">
    <source>
        <dbReference type="Proteomes" id="UP000815677"/>
    </source>
</evidence>
<feature type="region of interest" description="Disordered" evidence="1">
    <location>
        <begin position="1"/>
        <end position="95"/>
    </location>
</feature>
<proteinExistence type="predicted"/>
<dbReference type="EMBL" id="DF844663">
    <property type="protein sequence ID" value="GAT48551.1"/>
    <property type="molecule type" value="Genomic_DNA"/>
</dbReference>